<dbReference type="NCBIfam" id="TIGR04183">
    <property type="entry name" value="Por_Secre_tail"/>
    <property type="match status" value="1"/>
</dbReference>
<name>A0A1F6D3G9_HANXR</name>
<dbReference type="SUPFAM" id="SSF49384">
    <property type="entry name" value="Carbohydrate-binding domain"/>
    <property type="match status" value="1"/>
</dbReference>
<dbReference type="Proteomes" id="UP000178606">
    <property type="component" value="Unassembled WGS sequence"/>
</dbReference>
<dbReference type="Gene3D" id="2.60.40.680">
    <property type="match status" value="1"/>
</dbReference>
<dbReference type="InterPro" id="IPR002102">
    <property type="entry name" value="Cohesin_dom"/>
</dbReference>
<dbReference type="InterPro" id="IPR013783">
    <property type="entry name" value="Ig-like_fold"/>
</dbReference>
<proteinExistence type="predicted"/>
<dbReference type="Gene3D" id="2.60.40.10">
    <property type="entry name" value="Immunoglobulins"/>
    <property type="match status" value="1"/>
</dbReference>
<dbReference type="Pfam" id="PF13860">
    <property type="entry name" value="FlgD_ig"/>
    <property type="match status" value="1"/>
</dbReference>
<dbReference type="Gene3D" id="2.60.40.4070">
    <property type="match status" value="1"/>
</dbReference>
<sequence>MGAKSSEAATSSAIGARQGKVVFSEESVKETLALLGIQSAMLQTDLEKIISPSYDFMQALMGDRKDLLYGRLDLDGLRQVAMRVPEGVRAQTAAIRASDATMAAASVRAIDNIPPAAVTNEKETHEERTVTLTWAASTDDRVVGFIPYRGYAVPIAGVRTYDVFRAKDEGQPERPFVKIASLPAGATTFNDVVDPGLGLGNKLVYRITATDLDNATPGVLIAVDLTPLQIGRLKYFTANNLPVFLMLAENDPSFNLTEDFDDFFSFADSFGKTPGETGFTLQADTDDDKDVDFDDFFAFADAFGFVAQPRAGKPVARGTPVFGVNRDAGLDLKLASERVIAGQPITLEVAVSNATALKGYGFTLTYDPQKFELVEASAGDQNLLSQGGSTPVFLKHAESGRIQVANAITDGGAVSGSGSVARLVFNVKGEFTDITRFEIADGVLVDGSRLTNPVVTLGALNLQTTPTEFALRQNFPNPFNPETTIKYDLADGGRVELRIYNMVGQVVRTLVNERQSAGRYSIRWDGKDDRGLSVSSGIYFYRLTSEKFNDVKKLMLLK</sequence>
<accession>A0A1F6D3G9</accession>
<evidence type="ECO:0000313" key="4">
    <source>
        <dbReference type="Proteomes" id="UP000178606"/>
    </source>
</evidence>
<dbReference type="InterPro" id="IPR008965">
    <property type="entry name" value="CBM2/CBM3_carb-bd_dom_sf"/>
</dbReference>
<dbReference type="InterPro" id="IPR036439">
    <property type="entry name" value="Dockerin_dom_sf"/>
</dbReference>
<dbReference type="AlphaFoldDB" id="A0A1F6D3G9"/>
<dbReference type="GO" id="GO:0030246">
    <property type="term" value="F:carbohydrate binding"/>
    <property type="evidence" value="ECO:0007669"/>
    <property type="project" value="InterPro"/>
</dbReference>
<dbReference type="GO" id="GO:0000272">
    <property type="term" value="P:polysaccharide catabolic process"/>
    <property type="evidence" value="ECO:0007669"/>
    <property type="project" value="InterPro"/>
</dbReference>
<evidence type="ECO:0000259" key="2">
    <source>
        <dbReference type="Pfam" id="PF13860"/>
    </source>
</evidence>
<dbReference type="Pfam" id="PF00963">
    <property type="entry name" value="Cohesin"/>
    <property type="match status" value="1"/>
</dbReference>
<reference evidence="3 4" key="1">
    <citation type="journal article" date="2016" name="Nat. Commun.">
        <title>Thousands of microbial genomes shed light on interconnected biogeochemical processes in an aquifer system.</title>
        <authorList>
            <person name="Anantharaman K."/>
            <person name="Brown C.T."/>
            <person name="Hug L.A."/>
            <person name="Sharon I."/>
            <person name="Castelle C.J."/>
            <person name="Probst A.J."/>
            <person name="Thomas B.C."/>
            <person name="Singh A."/>
            <person name="Wilkins M.J."/>
            <person name="Karaoz U."/>
            <person name="Brodie E.L."/>
            <person name="Williams K.H."/>
            <person name="Hubbard S.S."/>
            <person name="Banfield J.F."/>
        </authorList>
    </citation>
    <scope>NUCLEOTIDE SEQUENCE [LARGE SCALE GENOMIC DNA]</scope>
    <source>
        <strain evidence="4">RIFCSPLOWO2_12_FULL_64_10</strain>
    </source>
</reference>
<dbReference type="InterPro" id="IPR018247">
    <property type="entry name" value="EF_Hand_1_Ca_BS"/>
</dbReference>
<protein>
    <recommendedName>
        <fullName evidence="5">FlgD Ig-like domain-containing protein</fullName>
    </recommendedName>
</protein>
<feature type="domain" description="Cohesin" evidence="1">
    <location>
        <begin position="337"/>
        <end position="448"/>
    </location>
</feature>
<feature type="domain" description="FlgD/Vpr Ig-like" evidence="2">
    <location>
        <begin position="493"/>
        <end position="545"/>
    </location>
</feature>
<gene>
    <name evidence="3" type="ORF">A3F84_23650</name>
</gene>
<evidence type="ECO:0008006" key="5">
    <source>
        <dbReference type="Google" id="ProtNLM"/>
    </source>
</evidence>
<dbReference type="Gene3D" id="1.10.1330.10">
    <property type="entry name" value="Dockerin domain"/>
    <property type="match status" value="1"/>
</dbReference>
<evidence type="ECO:0000313" key="3">
    <source>
        <dbReference type="EMBL" id="OGG55907.1"/>
    </source>
</evidence>
<dbReference type="InterPro" id="IPR025965">
    <property type="entry name" value="FlgD/Vpr_Ig-like"/>
</dbReference>
<dbReference type="PROSITE" id="PS00018">
    <property type="entry name" value="EF_HAND_1"/>
    <property type="match status" value="1"/>
</dbReference>
<evidence type="ECO:0000259" key="1">
    <source>
        <dbReference type="Pfam" id="PF00963"/>
    </source>
</evidence>
<dbReference type="EMBL" id="MFKF01000057">
    <property type="protein sequence ID" value="OGG55907.1"/>
    <property type="molecule type" value="Genomic_DNA"/>
</dbReference>
<comment type="caution">
    <text evidence="3">The sequence shown here is derived from an EMBL/GenBank/DDBJ whole genome shotgun (WGS) entry which is preliminary data.</text>
</comment>
<dbReference type="InterPro" id="IPR026444">
    <property type="entry name" value="Secre_tail"/>
</dbReference>
<organism evidence="3 4">
    <name type="scientific">Handelsmanbacteria sp. (strain RIFCSPLOWO2_12_FULL_64_10)</name>
    <dbReference type="NCBI Taxonomy" id="1817868"/>
    <lineage>
        <taxon>Bacteria</taxon>
        <taxon>Candidatus Handelsmaniibacteriota</taxon>
    </lineage>
</organism>
<dbReference type="CDD" id="cd08547">
    <property type="entry name" value="Type_II_cohesin"/>
    <property type="match status" value="1"/>
</dbReference>